<dbReference type="GO" id="GO:0048564">
    <property type="term" value="P:photosystem I assembly"/>
    <property type="evidence" value="ECO:0007669"/>
    <property type="project" value="TreeGrafter"/>
</dbReference>
<dbReference type="SUPFAM" id="SSF55608">
    <property type="entry name" value="Homing endonucleases"/>
    <property type="match status" value="1"/>
</dbReference>
<name>A0A7R6NFD7_9CHLO</name>
<protein>
    <recommendedName>
        <fullName evidence="1">Homing endonuclease LAGLIDADG domain-containing protein</fullName>
    </recommendedName>
</protein>
<dbReference type="GeneID" id="63032531"/>
<gene>
    <name evidence="2" type="primary">orf231</name>
</gene>
<dbReference type="GO" id="GO:0045292">
    <property type="term" value="P:mRNA cis splicing, via spliceosome"/>
    <property type="evidence" value="ECO:0007669"/>
    <property type="project" value="TreeGrafter"/>
</dbReference>
<dbReference type="InterPro" id="IPR027434">
    <property type="entry name" value="Homing_endonucl"/>
</dbReference>
<dbReference type="InterPro" id="IPR052500">
    <property type="entry name" value="Chloro/Mito_RNA_Process"/>
</dbReference>
<sequence>MKKQYNYEQVRLNALQKDILIGTLLGDATIATRAGKPILRIKFEQQIQFKTYIDHLYEVFKDLITSKPAFRKDKKNSKQISSWVATRQFKCFKYYYDLFYPRSDLKKNSLSLFTKKLTLSKKRQKRVPKHISKLLSAKVLAYWFMDDGTHKVTKAGTIVYGLSTQGFNYPDQLLLVSALKKTLDLHATIHKSGPYFKLYIKAVSSQKFYNLIKPFILPCFYYKLGKNQKPE</sequence>
<dbReference type="PANTHER" id="PTHR47539:SF1">
    <property type="entry name" value="PENTATRICOPEPTIDE REPEAT-CONTAINING PROTEIN OTP51, CHLOROPLASTIC"/>
    <property type="match status" value="1"/>
</dbReference>
<geneLocation type="mitochondrion" evidence="2"/>
<organism evidence="2">
    <name type="scientific">Ulva sp. TM637</name>
    <dbReference type="NCBI Taxonomy" id="2496872"/>
    <lineage>
        <taxon>Eukaryota</taxon>
        <taxon>Viridiplantae</taxon>
        <taxon>Chlorophyta</taxon>
        <taxon>core chlorophytes</taxon>
        <taxon>Ulvophyceae</taxon>
        <taxon>OUU clade</taxon>
        <taxon>Ulvales</taxon>
        <taxon>Ulvaceae</taxon>
        <taxon>Ulva</taxon>
    </lineage>
</organism>
<dbReference type="Gene3D" id="3.10.28.10">
    <property type="entry name" value="Homing endonucleases"/>
    <property type="match status" value="2"/>
</dbReference>
<reference evidence="2" key="1">
    <citation type="submission" date="2018-02" db="EMBL/GenBank/DDBJ databases">
        <title>The complete mitochondrial genome sequence of the green macroalga Ulva sp. TM637.</title>
        <authorList>
            <person name="Liu F."/>
            <person name="Melton J.T. III."/>
        </authorList>
    </citation>
    <scope>NUCLEOTIDE SEQUENCE</scope>
</reference>
<dbReference type="GO" id="GO:0000373">
    <property type="term" value="P:Group II intron splicing"/>
    <property type="evidence" value="ECO:0007669"/>
    <property type="project" value="TreeGrafter"/>
</dbReference>
<dbReference type="InterPro" id="IPR004860">
    <property type="entry name" value="LAGLIDADG_dom"/>
</dbReference>
<evidence type="ECO:0000259" key="1">
    <source>
        <dbReference type="Pfam" id="PF03161"/>
    </source>
</evidence>
<dbReference type="EMBL" id="MH013467">
    <property type="protein sequence ID" value="AZP40113.1"/>
    <property type="molecule type" value="Genomic_DNA"/>
</dbReference>
<evidence type="ECO:0000313" key="2">
    <source>
        <dbReference type="EMBL" id="AZP40113.1"/>
    </source>
</evidence>
<dbReference type="GO" id="GO:0004519">
    <property type="term" value="F:endonuclease activity"/>
    <property type="evidence" value="ECO:0007669"/>
    <property type="project" value="InterPro"/>
</dbReference>
<accession>A0A7R6NFD7</accession>
<dbReference type="Pfam" id="PF03161">
    <property type="entry name" value="LAGLIDADG_2"/>
    <property type="match status" value="1"/>
</dbReference>
<dbReference type="AlphaFoldDB" id="A0A7R6NFD7"/>
<dbReference type="PANTHER" id="PTHR47539">
    <property type="entry name" value="PENTATRICOPEPTIDE REPEAT-CONTAINING PROTEIN OTP51, CHLOROPLASTIC"/>
    <property type="match status" value="1"/>
</dbReference>
<keyword evidence="2" id="KW-0496">Mitochondrion</keyword>
<dbReference type="RefSeq" id="YP_010003058.1">
    <property type="nucleotide sequence ID" value="NC_053253.1"/>
</dbReference>
<proteinExistence type="predicted"/>
<feature type="domain" description="Homing endonuclease LAGLIDADG" evidence="1">
    <location>
        <begin position="18"/>
        <end position="208"/>
    </location>
</feature>